<dbReference type="SMART" id="SM00355">
    <property type="entry name" value="ZnF_C2H2"/>
    <property type="match status" value="3"/>
</dbReference>
<dbReference type="GO" id="GO:0008270">
    <property type="term" value="F:zinc ion binding"/>
    <property type="evidence" value="ECO:0007669"/>
    <property type="project" value="UniProtKB-KW"/>
</dbReference>
<feature type="compositionally biased region" description="Polar residues" evidence="2">
    <location>
        <begin position="141"/>
        <end position="163"/>
    </location>
</feature>
<feature type="region of interest" description="Disordered" evidence="2">
    <location>
        <begin position="281"/>
        <end position="311"/>
    </location>
</feature>
<dbReference type="Gene3D" id="3.30.160.60">
    <property type="entry name" value="Classic Zinc Finger"/>
    <property type="match status" value="1"/>
</dbReference>
<feature type="compositionally biased region" description="Basic and acidic residues" evidence="2">
    <location>
        <begin position="899"/>
        <end position="908"/>
    </location>
</feature>
<evidence type="ECO:0000313" key="4">
    <source>
        <dbReference type="EMBL" id="KAH7155143.1"/>
    </source>
</evidence>
<dbReference type="OrthoDB" id="5242988at2759"/>
<dbReference type="PROSITE" id="PS00028">
    <property type="entry name" value="ZINC_FINGER_C2H2_1"/>
    <property type="match status" value="1"/>
</dbReference>
<keyword evidence="1" id="KW-0863">Zinc-finger</keyword>
<dbReference type="Proteomes" id="UP000717696">
    <property type="component" value="Unassembled WGS sequence"/>
</dbReference>
<dbReference type="InterPro" id="IPR013087">
    <property type="entry name" value="Znf_C2H2_type"/>
</dbReference>
<name>A0A9P9F829_9HYPO</name>
<feature type="region of interest" description="Disordered" evidence="2">
    <location>
        <begin position="878"/>
        <end position="908"/>
    </location>
</feature>
<feature type="region of interest" description="Disordered" evidence="2">
    <location>
        <begin position="141"/>
        <end position="183"/>
    </location>
</feature>
<dbReference type="PROSITE" id="PS50157">
    <property type="entry name" value="ZINC_FINGER_C2H2_2"/>
    <property type="match status" value="1"/>
</dbReference>
<organism evidence="4 5">
    <name type="scientific">Dactylonectria estremocensis</name>
    <dbReference type="NCBI Taxonomy" id="1079267"/>
    <lineage>
        <taxon>Eukaryota</taxon>
        <taxon>Fungi</taxon>
        <taxon>Dikarya</taxon>
        <taxon>Ascomycota</taxon>
        <taxon>Pezizomycotina</taxon>
        <taxon>Sordariomycetes</taxon>
        <taxon>Hypocreomycetidae</taxon>
        <taxon>Hypocreales</taxon>
        <taxon>Nectriaceae</taxon>
        <taxon>Dactylonectria</taxon>
    </lineage>
</organism>
<evidence type="ECO:0000256" key="2">
    <source>
        <dbReference type="SAM" id="MobiDB-lite"/>
    </source>
</evidence>
<feature type="region of interest" description="Disordered" evidence="2">
    <location>
        <begin position="1"/>
        <end position="29"/>
    </location>
</feature>
<gene>
    <name evidence="4" type="ORF">B0J13DRAFT_496101</name>
</gene>
<comment type="caution">
    <text evidence="4">The sequence shown here is derived from an EMBL/GenBank/DDBJ whole genome shotgun (WGS) entry which is preliminary data.</text>
</comment>
<accession>A0A9P9F829</accession>
<proteinExistence type="predicted"/>
<protein>
    <recommendedName>
        <fullName evidence="3">C2H2-type domain-containing protein</fullName>
    </recommendedName>
</protein>
<keyword evidence="5" id="KW-1185">Reference proteome</keyword>
<dbReference type="AlphaFoldDB" id="A0A9P9F829"/>
<evidence type="ECO:0000313" key="5">
    <source>
        <dbReference type="Proteomes" id="UP000717696"/>
    </source>
</evidence>
<keyword evidence="1" id="KW-0862">Zinc</keyword>
<evidence type="ECO:0000259" key="3">
    <source>
        <dbReference type="PROSITE" id="PS50157"/>
    </source>
</evidence>
<reference evidence="4" key="1">
    <citation type="journal article" date="2021" name="Nat. Commun.">
        <title>Genetic determinants of endophytism in the Arabidopsis root mycobiome.</title>
        <authorList>
            <person name="Mesny F."/>
            <person name="Miyauchi S."/>
            <person name="Thiergart T."/>
            <person name="Pickel B."/>
            <person name="Atanasova L."/>
            <person name="Karlsson M."/>
            <person name="Huettel B."/>
            <person name="Barry K.W."/>
            <person name="Haridas S."/>
            <person name="Chen C."/>
            <person name="Bauer D."/>
            <person name="Andreopoulos W."/>
            <person name="Pangilinan J."/>
            <person name="LaButti K."/>
            <person name="Riley R."/>
            <person name="Lipzen A."/>
            <person name="Clum A."/>
            <person name="Drula E."/>
            <person name="Henrissat B."/>
            <person name="Kohler A."/>
            <person name="Grigoriev I.V."/>
            <person name="Martin F.M."/>
            <person name="Hacquard S."/>
        </authorList>
    </citation>
    <scope>NUCLEOTIDE SEQUENCE</scope>
    <source>
        <strain evidence="4">MPI-CAGE-AT-0021</strain>
    </source>
</reference>
<feature type="domain" description="C2H2-type" evidence="3">
    <location>
        <begin position="188"/>
        <end position="214"/>
    </location>
</feature>
<dbReference type="EMBL" id="JAGMUU010000004">
    <property type="protein sequence ID" value="KAH7155143.1"/>
    <property type="molecule type" value="Genomic_DNA"/>
</dbReference>
<evidence type="ECO:0000256" key="1">
    <source>
        <dbReference type="PROSITE-ProRule" id="PRU00042"/>
    </source>
</evidence>
<keyword evidence="1" id="KW-0479">Metal-binding</keyword>
<sequence>MPRRHFRMPAPARGDNGPTRGSRLSSVAFPSPASTPVPIPVPALCLDASFNSSKGPSANNAVFEPAAYNFSVEPYCQASALPSPAPELYGLSGDYCHASALPSPVPEVYLLNDTESDSLANWGHLIGSTRALSTISDTQTSSSAGSLLSPVQTDQSDTLTARSRWSRGPSPLGRRKQASTSDSCPKPLLCLGPQCKQTFTTEDELKSHVGSVHTYSCNWAGCSQPSFASRDGLIWHVKAEHLLICPFEGCTETSLTSIRVLRSHMDIAHSKAEGGVKEWQLTPTMPDNEASSRRTDSSPDMETILTDSRKTPKPLDQCITQTIPSVLAAKTKYQDQLRRVLEKRSKKNANSLLLALHKLTIQGTPRSADSPSDLVRSKASRLVETASFPLVYEHSILPFLSEFLPRWVGNRHVVSVTRGKSPQMKRICIMTRQKISRARKMIIMRHVQDLLPDKFRRLVSFVFSRGEVDRTTWARGLGKNHMDDICVARNPYFFRNPCMGDSIGICGNGTFENSTATLGPNLIVGGGSYWLGNFHPFLDAYRHLQTVVVEHPSLQDRGSCIAEGHDAMAQEKSFKLGNLEVTSGLNLQTTRISHDPYWEESDIEPPLIVTDWSLIAARTSHANLLRRFPSETQPLLRETPIITTCAVMPGAYVTSSGRTSGHQRGQVCEIPAYVSGEENGTKKATREWFIEEPYPCDNEEEWIRGGIGIEGDSGAAVVDSNSNALVGHLWGRNRYWGSGPRHTFFTPIADIFDDIQEKCGQQTRPQLPQHRDEADCFPPYPSCRQCYDKRTYLDSRRSSRISLQSMIMGKGDSDQDLTSIEAVSELATPRDYYHRFMGLEEAGSSFNVFCPGTPAVADMKSPYATTLEIDDADLCGAGPSAPEGFRKRRPILGLNQSQDRQKRQRVED</sequence>